<evidence type="ECO:0000313" key="1">
    <source>
        <dbReference type="EMBL" id="MEQ2183169.1"/>
    </source>
</evidence>
<protein>
    <submittedName>
        <fullName evidence="1">Uncharacterized protein</fullName>
    </submittedName>
</protein>
<dbReference type="Proteomes" id="UP001476798">
    <property type="component" value="Unassembled WGS sequence"/>
</dbReference>
<sequence length="72" mass="8198">CKKVPAELEFGSQLKCSSPIFIEIPADSLTLTRLPFFHRCYCFIHFICCLFAVHPHTLPDSLPLMEAYLLSP</sequence>
<organism evidence="1 2">
    <name type="scientific">Goodea atripinnis</name>
    <dbReference type="NCBI Taxonomy" id="208336"/>
    <lineage>
        <taxon>Eukaryota</taxon>
        <taxon>Metazoa</taxon>
        <taxon>Chordata</taxon>
        <taxon>Craniata</taxon>
        <taxon>Vertebrata</taxon>
        <taxon>Euteleostomi</taxon>
        <taxon>Actinopterygii</taxon>
        <taxon>Neopterygii</taxon>
        <taxon>Teleostei</taxon>
        <taxon>Neoteleostei</taxon>
        <taxon>Acanthomorphata</taxon>
        <taxon>Ovalentaria</taxon>
        <taxon>Atherinomorphae</taxon>
        <taxon>Cyprinodontiformes</taxon>
        <taxon>Goodeidae</taxon>
        <taxon>Goodea</taxon>
    </lineage>
</organism>
<name>A0ABV0PI72_9TELE</name>
<feature type="non-terminal residue" evidence="1">
    <location>
        <position position="1"/>
    </location>
</feature>
<keyword evidence="2" id="KW-1185">Reference proteome</keyword>
<gene>
    <name evidence="1" type="ORF">GOODEAATRI_029885</name>
</gene>
<reference evidence="1 2" key="1">
    <citation type="submission" date="2021-06" db="EMBL/GenBank/DDBJ databases">
        <authorList>
            <person name="Palmer J.M."/>
        </authorList>
    </citation>
    <scope>NUCLEOTIDE SEQUENCE [LARGE SCALE GENOMIC DNA]</scope>
    <source>
        <strain evidence="1 2">GA_2019</strain>
        <tissue evidence="1">Muscle</tissue>
    </source>
</reference>
<comment type="caution">
    <text evidence="1">The sequence shown here is derived from an EMBL/GenBank/DDBJ whole genome shotgun (WGS) entry which is preliminary data.</text>
</comment>
<evidence type="ECO:0000313" key="2">
    <source>
        <dbReference type="Proteomes" id="UP001476798"/>
    </source>
</evidence>
<accession>A0ABV0PI72</accession>
<proteinExistence type="predicted"/>
<dbReference type="EMBL" id="JAHRIO010074515">
    <property type="protein sequence ID" value="MEQ2183169.1"/>
    <property type="molecule type" value="Genomic_DNA"/>
</dbReference>